<dbReference type="InterPro" id="IPR014818">
    <property type="entry name" value="Phage/plasmid_primase_P4_C"/>
</dbReference>
<dbReference type="Proteomes" id="UP000105007">
    <property type="component" value="Segment"/>
</dbReference>
<evidence type="ECO:0000256" key="2">
    <source>
        <dbReference type="ARBA" id="ARBA00022801"/>
    </source>
</evidence>
<dbReference type="InterPro" id="IPR014015">
    <property type="entry name" value="Helicase_SF3_DNA-vir"/>
</dbReference>
<organism evidence="6 7">
    <name type="scientific">Salmon gill poxvirus</name>
    <dbReference type="NCBI Taxonomy" id="1680908"/>
    <lineage>
        <taxon>Viruses</taxon>
        <taxon>Varidnaviria</taxon>
        <taxon>Bamfordvirae</taxon>
        <taxon>Nucleocytoviricota</taxon>
        <taxon>Pokkesviricetes</taxon>
        <taxon>Chitovirales</taxon>
        <taxon>Poxviridae</taxon>
        <taxon>Chordopoxvirinae</taxon>
        <taxon>Salmonpoxvirus</taxon>
        <taxon>Salmonpoxvirus gillpox</taxon>
        <taxon>Salmon gillpox virus</taxon>
    </lineage>
</organism>
<dbReference type="SUPFAM" id="SSF52540">
    <property type="entry name" value="P-loop containing nucleoside triphosphate hydrolases"/>
    <property type="match status" value="1"/>
</dbReference>
<dbReference type="RefSeq" id="YP_009162463.1">
    <property type="nucleotide sequence ID" value="NC_027707.1"/>
</dbReference>
<reference evidence="6 7" key="1">
    <citation type="journal article" date="2015" name="J. Virol.">
        <title>Salmon gill poxvirus, the deepest representative of the Chordopoxvirinae.</title>
        <authorList>
            <person name="Gjessing M.C."/>
            <person name="Yutin N."/>
            <person name="Tengs T."/>
            <person name="Senkevich T."/>
            <person name="Koonin E.V."/>
            <person name="Ronning H.P."/>
            <person name="Alarson M."/>
            <person name="Ylving S."/>
            <person name="Lie K.-I."/>
            <person name="Saure B."/>
            <person name="Tran L."/>
            <person name="Moss B."/>
            <person name="Dale O.B."/>
        </authorList>
    </citation>
    <scope>NUCLEOTIDE SEQUENCE [LARGE SCALE GENOMIC DNA]</scope>
    <source>
        <strain evidence="6">2012-04-F277-L3G</strain>
    </source>
</reference>
<keyword evidence="3 6" id="KW-0347">Helicase</keyword>
<dbReference type="GeneID" id="25392258"/>
<keyword evidence="4" id="KW-0067">ATP-binding</keyword>
<evidence type="ECO:0000313" key="6">
    <source>
        <dbReference type="EMBL" id="AKR04215.1"/>
    </source>
</evidence>
<accession>A0A0H4Y135</accession>
<evidence type="ECO:0000256" key="3">
    <source>
        <dbReference type="ARBA" id="ARBA00022806"/>
    </source>
</evidence>
<dbReference type="EMBL" id="KT159937">
    <property type="protein sequence ID" value="AKR04215.1"/>
    <property type="molecule type" value="Genomic_DNA"/>
</dbReference>
<dbReference type="Gene3D" id="3.40.50.300">
    <property type="entry name" value="P-loop containing nucleotide triphosphate hydrolases"/>
    <property type="match status" value="1"/>
</dbReference>
<evidence type="ECO:0000259" key="5">
    <source>
        <dbReference type="PROSITE" id="PS51206"/>
    </source>
</evidence>
<keyword evidence="1" id="KW-0547">Nucleotide-binding</keyword>
<evidence type="ECO:0000313" key="7">
    <source>
        <dbReference type="Proteomes" id="UP000105007"/>
    </source>
</evidence>
<proteinExistence type="predicted"/>
<evidence type="ECO:0000256" key="4">
    <source>
        <dbReference type="ARBA" id="ARBA00022840"/>
    </source>
</evidence>
<dbReference type="Pfam" id="PF08706">
    <property type="entry name" value="D5_N"/>
    <property type="match status" value="1"/>
</dbReference>
<dbReference type="OrthoDB" id="511at10239"/>
<sequence>MFNYQNEIYIKPLKTSKIDPLDNKFEHTKIFSSPDEVYKWANGSNETYEHIVSDTFAVKLFWDIDISRDDLTKSDQETLESNVPYMVKILASLAIELGSKKKIFYMKKNGAVTKLTDLKEYNEAVLEMTNAAVVTKSNNCDKISYHVIYPNFLVAPNDWCMLTKSLEGLVNSQINNKHSTSLKKNLLKAIDFVVWKEFPTLRCAYSIKSCEDTSVHTVIIGTFEDSLISWIPETTKAQYWLIPTHSEEAADSVLDDPEITLELKSNSLYNQEVNRILTEVFGTQLEHYYDIYMEGQTYQLDVDYSCNPCPICFVSLHKNNHFCKRQGKKLIISKHGNPKKCKRQVHTLNLKEDLYLTIAVDIYSRNDIKKYQEDHFIIWNGVNWSFDKATYSITSYILRISSSIEDSAIKKELQDYRKRKMVENNLIDLIGAENPIRVDSIPYVLYFQNGCYNILKDEFYEGPSAKEYIGSVNTGYMYKSAWDIDEDIQNAMKDIDLIIDQIQPPTEENKEERELYEIILGSCLYGSHKEYMTFFHGDTMSGKSTSKKIVNAAIGNFMLETNSNLLTEVIDAKRPNPFLAQINHKRALFASELPNTADSKFKIKGVNVKKLTDHKIISRLCYSNAIEQQNFATFIVDTNHEPFFDIVDGAIVRRCLMINFKSAFIDEKSRILVGVRKNIFPIRMEISSRLETQAYRQACFLILKRFFRKHFLTPENTIFLPFKTTPEKFKDFTLIRKIPTLIVQSSTETIEDILPKYSAKYDTFGDTVYMEESDFKSYIYKHFSIKLFGNEIQNMINTHSHTDTSGHIWVKYIVKKHLITYSEE</sequence>
<dbReference type="InterPro" id="IPR027417">
    <property type="entry name" value="P-loop_NTPase"/>
</dbReference>
<dbReference type="PANTHER" id="PTHR35372:SF2">
    <property type="entry name" value="SF3 HELICASE DOMAIN-CONTAINING PROTEIN"/>
    <property type="match status" value="1"/>
</dbReference>
<name>A0A0H4Y135_9POXV</name>
<evidence type="ECO:0000256" key="1">
    <source>
        <dbReference type="ARBA" id="ARBA00022741"/>
    </source>
</evidence>
<dbReference type="KEGG" id="vg:25392258"/>
<keyword evidence="2" id="KW-0378">Hydrolase</keyword>
<dbReference type="GO" id="GO:0004386">
    <property type="term" value="F:helicase activity"/>
    <property type="evidence" value="ECO:0007669"/>
    <property type="project" value="UniProtKB-KW"/>
</dbReference>
<dbReference type="PANTHER" id="PTHR35372">
    <property type="entry name" value="ATP BINDING PROTEIN-RELATED"/>
    <property type="match status" value="1"/>
</dbReference>
<dbReference type="PROSITE" id="PS51206">
    <property type="entry name" value="SF3_HELICASE_1"/>
    <property type="match status" value="1"/>
</dbReference>
<feature type="domain" description="SF3 helicase" evidence="5">
    <location>
        <begin position="511"/>
        <end position="673"/>
    </location>
</feature>
<dbReference type="InterPro" id="IPR051620">
    <property type="entry name" value="ORF904-like_C"/>
</dbReference>
<keyword evidence="7" id="KW-1185">Reference proteome</keyword>
<dbReference type="GO" id="GO:0005524">
    <property type="term" value="F:ATP binding"/>
    <property type="evidence" value="ECO:0007669"/>
    <property type="project" value="UniProtKB-KW"/>
</dbReference>
<gene>
    <name evidence="6" type="ORF">SGPV091</name>
</gene>
<dbReference type="GO" id="GO:0016787">
    <property type="term" value="F:hydrolase activity"/>
    <property type="evidence" value="ECO:0007669"/>
    <property type="project" value="UniProtKB-KW"/>
</dbReference>
<protein>
    <submittedName>
        <fullName evidence="6">D5-like helicase-primase</fullName>
    </submittedName>
</protein>